<dbReference type="AlphaFoldDB" id="A0A3S3TMB6"/>
<dbReference type="PROSITE" id="PS51257">
    <property type="entry name" value="PROKAR_LIPOPROTEIN"/>
    <property type="match status" value="1"/>
</dbReference>
<accession>A0A3S3TMB6</accession>
<dbReference type="EMBL" id="SACO01000009">
    <property type="protein sequence ID" value="RVU04318.1"/>
    <property type="molecule type" value="Genomic_DNA"/>
</dbReference>
<evidence type="ECO:0000313" key="2">
    <source>
        <dbReference type="EMBL" id="RVU04318.1"/>
    </source>
</evidence>
<feature type="transmembrane region" description="Helical" evidence="1">
    <location>
        <begin position="264"/>
        <end position="283"/>
    </location>
</feature>
<evidence type="ECO:0000256" key="1">
    <source>
        <dbReference type="SAM" id="Phobius"/>
    </source>
</evidence>
<keyword evidence="1" id="KW-1133">Transmembrane helix</keyword>
<name>A0A3S3TMB6_9SPHN</name>
<comment type="caution">
    <text evidence="2">The sequence shown here is derived from an EMBL/GenBank/DDBJ whole genome shotgun (WGS) entry which is preliminary data.</text>
</comment>
<feature type="transmembrane region" description="Helical" evidence="1">
    <location>
        <begin position="103"/>
        <end position="123"/>
    </location>
</feature>
<evidence type="ECO:0000313" key="3">
    <source>
        <dbReference type="Proteomes" id="UP000282837"/>
    </source>
</evidence>
<gene>
    <name evidence="2" type="ORF">EOE18_12600</name>
</gene>
<keyword evidence="1" id="KW-0812">Transmembrane</keyword>
<protein>
    <recommendedName>
        <fullName evidence="4">Glycosyltransferase RgtA/B/C/D-like domain-containing protein</fullName>
    </recommendedName>
</protein>
<evidence type="ECO:0008006" key="4">
    <source>
        <dbReference type="Google" id="ProtNLM"/>
    </source>
</evidence>
<reference evidence="2 3" key="1">
    <citation type="submission" date="2019-01" db="EMBL/GenBank/DDBJ databases">
        <authorList>
            <person name="Chen W.-M."/>
        </authorList>
    </citation>
    <scope>NUCLEOTIDE SEQUENCE [LARGE SCALE GENOMIC DNA]</scope>
    <source>
        <strain evidence="2 3">FSY-9</strain>
    </source>
</reference>
<dbReference type="Proteomes" id="UP000282837">
    <property type="component" value="Unassembled WGS sequence"/>
</dbReference>
<proteinExistence type="predicted"/>
<feature type="transmembrane region" description="Helical" evidence="1">
    <location>
        <begin position="177"/>
        <end position="202"/>
    </location>
</feature>
<keyword evidence="3" id="KW-1185">Reference proteome</keyword>
<sequence length="507" mass="56206">MNASKQGFSMQSTSVPTLADRRLTWAALALAVLSCLPVLVARYPQMSDYPAHLARYAVMLDGGRSADLARYYSFQWAWTGNLGVDILIRPFAAIFGLEGGGRVITGLIPVLTGAGLVAVDYALRRRVTLSSLLSMPFVWSPMMLIGLLNYALGQAGALWAFALWVEMDRRKTGTLTRALWFVPIGLLVWLGHISAWGVLGVLVLGYELAMRRHWIALLAPWPLLGPVVVMKLLPGTTSAFSYGAYWWIYKQAIWLKAMRDVYHGLDYTSLILVLFIFIVALLIRRVDARLGLAAGLLLVLTIAVPRHISGGDYADYRLITTGLMVCMLAVDWRLPAHMQKGALALAAGFELLRLMVTTVNWHQDSSRMEEMLVALDHIPQGARVASAVLVEREHWPLNHFEHIGAYAVVRRHALTNANFAVPHVHMLQMKQGGPNFDDPSQRLLLTHKQPVDLANFAPAHEADYLWYVGAREPDSLPAGAVVIWRGRESLVARLVRWNAAPPETAGN</sequence>
<feature type="transmembrane region" description="Helical" evidence="1">
    <location>
        <begin position="144"/>
        <end position="165"/>
    </location>
</feature>
<keyword evidence="1" id="KW-0472">Membrane</keyword>
<organism evidence="2 3">
    <name type="scientific">Novosphingobium umbonatum</name>
    <dbReference type="NCBI Taxonomy" id="1908524"/>
    <lineage>
        <taxon>Bacteria</taxon>
        <taxon>Pseudomonadati</taxon>
        <taxon>Pseudomonadota</taxon>
        <taxon>Alphaproteobacteria</taxon>
        <taxon>Sphingomonadales</taxon>
        <taxon>Sphingomonadaceae</taxon>
        <taxon>Novosphingobium</taxon>
    </lineage>
</organism>